<sequence length="187" mass="19534">MVPPTLLPRIAFSKLPRAVRGCPDANPHINDILELIMKRFLIGTTIALACGLANAADIVDTAKSAGEFNTLTTAVQAAGLTDTLKGPGPYTVFAPTDAAFAKVPKDKLDALLKDKAALTKILTYHVVPGKVMAKDVKAGEVKTVQGSPITVTVADGKVKVDGANVVKTDIVADNGVIHVIDTVLMPK</sequence>
<dbReference type="AlphaFoldDB" id="D4X544"/>
<reference evidence="3" key="1">
    <citation type="submission" date="2010-03" db="EMBL/GenBank/DDBJ databases">
        <title>Complete sequence of Mobiluncus curtisii ATCC 43063.</title>
        <authorList>
            <person name="Muzny D."/>
            <person name="Qin X."/>
            <person name="Deng J."/>
            <person name="Jiang H."/>
            <person name="Liu Y."/>
            <person name="Qu J."/>
            <person name="Song X.-Z."/>
            <person name="Zhang L."/>
            <person name="Thornton R."/>
            <person name="Coyle M."/>
            <person name="Francisco L."/>
            <person name="Jackson L."/>
            <person name="Javaid M."/>
            <person name="Korchina V."/>
            <person name="Kovar C."/>
            <person name="Mata R."/>
            <person name="Mathew T."/>
            <person name="Ngo R."/>
            <person name="Nguyen L."/>
            <person name="Nguyen N."/>
            <person name="Okwuonu G."/>
            <person name="Ongeri F."/>
            <person name="Pham C."/>
            <person name="Simmons D."/>
            <person name="Wilczek-Boney K."/>
            <person name="Hale W."/>
            <person name="Jakkamsetti A."/>
            <person name="Pham P."/>
            <person name="Ruth R."/>
            <person name="San Lucas F."/>
            <person name="Warren J."/>
            <person name="Zhang J."/>
            <person name="Zhao Z."/>
            <person name="Zhou C."/>
            <person name="Zhu D."/>
            <person name="Lee S."/>
            <person name="Bess C."/>
            <person name="Blankenburg K."/>
            <person name="Forbes L."/>
            <person name="Fu Q."/>
            <person name="Gubbala S."/>
            <person name="Hirani K."/>
            <person name="Jayaseelan J.C."/>
            <person name="Lara F."/>
            <person name="Munidasa M."/>
            <person name="Palculict T."/>
            <person name="Patil S."/>
            <person name="Pu L.-L."/>
            <person name="Saada N."/>
            <person name="Tang L."/>
            <person name="Weissenberger G."/>
            <person name="Zhu Y."/>
            <person name="Hemphill L."/>
            <person name="Shang Y."/>
            <person name="Youmans B."/>
            <person name="Ayvaz T."/>
            <person name="Ross M."/>
            <person name="Santibanez J."/>
            <person name="Aqrawi P."/>
            <person name="Gross S."/>
            <person name="Joshi V."/>
            <person name="Fowler G."/>
            <person name="Nazareth L."/>
            <person name="Reid J."/>
            <person name="Worley K."/>
            <person name="Petrosino J."/>
            <person name="Highlander S."/>
            <person name="Gibbs R."/>
            <person name="Gibbs R."/>
        </authorList>
    </citation>
    <scope>NUCLEOTIDE SEQUENCE [LARGE SCALE GENOMIC DNA]</scope>
    <source>
        <strain evidence="3">ATCC 43553</strain>
    </source>
</reference>
<organism evidence="2 3">
    <name type="scientific">Achromobacter piechaudii ATCC 43553</name>
    <dbReference type="NCBI Taxonomy" id="742159"/>
    <lineage>
        <taxon>Bacteria</taxon>
        <taxon>Pseudomonadati</taxon>
        <taxon>Pseudomonadota</taxon>
        <taxon>Betaproteobacteria</taxon>
        <taxon>Burkholderiales</taxon>
        <taxon>Alcaligenaceae</taxon>
        <taxon>Achromobacter</taxon>
    </lineage>
</organism>
<comment type="caution">
    <text evidence="2">The sequence shown here is derived from an EMBL/GenBank/DDBJ whole genome shotgun (WGS) entry which is preliminary data.</text>
</comment>
<feature type="domain" description="FAS1" evidence="1">
    <location>
        <begin position="55"/>
        <end position="184"/>
    </location>
</feature>
<dbReference type="PANTHER" id="PTHR10900">
    <property type="entry name" value="PERIOSTIN-RELATED"/>
    <property type="match status" value="1"/>
</dbReference>
<proteinExistence type="predicted"/>
<dbReference type="EMBL" id="ADMS01000014">
    <property type="protein sequence ID" value="EFF78082.1"/>
    <property type="molecule type" value="Genomic_DNA"/>
</dbReference>
<dbReference type="Proteomes" id="UP000004510">
    <property type="component" value="Unassembled WGS sequence"/>
</dbReference>
<dbReference type="SMART" id="SM00554">
    <property type="entry name" value="FAS1"/>
    <property type="match status" value="1"/>
</dbReference>
<evidence type="ECO:0000313" key="2">
    <source>
        <dbReference type="EMBL" id="EFF78082.1"/>
    </source>
</evidence>
<dbReference type="PATRIC" id="fig|742159.3.peg.1436"/>
<gene>
    <name evidence="2" type="ORF">HMPREF0004_0591</name>
</gene>
<dbReference type="InterPro" id="IPR000782">
    <property type="entry name" value="FAS1_domain"/>
</dbReference>
<dbReference type="SUPFAM" id="SSF82153">
    <property type="entry name" value="FAS1 domain"/>
    <property type="match status" value="1"/>
</dbReference>
<dbReference type="FunFam" id="2.30.180.10:FF:000019">
    <property type="entry name" value="Cell surface lipoprotein"/>
    <property type="match status" value="1"/>
</dbReference>
<dbReference type="Pfam" id="PF02469">
    <property type="entry name" value="Fasciclin"/>
    <property type="match status" value="1"/>
</dbReference>
<dbReference type="PROSITE" id="PS50213">
    <property type="entry name" value="FAS1"/>
    <property type="match status" value="1"/>
</dbReference>
<name>D4X544_9BURK</name>
<dbReference type="PANTHER" id="PTHR10900:SF77">
    <property type="entry name" value="FI19380P1"/>
    <property type="match status" value="1"/>
</dbReference>
<dbReference type="InterPro" id="IPR050904">
    <property type="entry name" value="Adhesion/Biosynth-related"/>
</dbReference>
<accession>D4X544</accession>
<evidence type="ECO:0000313" key="3">
    <source>
        <dbReference type="Proteomes" id="UP000004510"/>
    </source>
</evidence>
<evidence type="ECO:0000259" key="1">
    <source>
        <dbReference type="PROSITE" id="PS50213"/>
    </source>
</evidence>
<dbReference type="GO" id="GO:0005615">
    <property type="term" value="C:extracellular space"/>
    <property type="evidence" value="ECO:0007669"/>
    <property type="project" value="TreeGrafter"/>
</dbReference>
<dbReference type="HOGENOM" id="CLU_031281_4_2_4"/>
<dbReference type="Gene3D" id="2.30.180.10">
    <property type="entry name" value="FAS1 domain"/>
    <property type="match status" value="1"/>
</dbReference>
<dbReference type="eggNOG" id="COG2335">
    <property type="taxonomic scope" value="Bacteria"/>
</dbReference>
<dbReference type="InterPro" id="IPR036378">
    <property type="entry name" value="FAS1_dom_sf"/>
</dbReference>
<protein>
    <submittedName>
        <fullName evidence="2">Fasciclin domain protein</fullName>
    </submittedName>
</protein>